<dbReference type="GO" id="GO:0046872">
    <property type="term" value="F:metal ion binding"/>
    <property type="evidence" value="ECO:0007669"/>
    <property type="project" value="UniProtKB-KW"/>
</dbReference>
<comment type="caution">
    <text evidence="10">The sequence shown here is derived from an EMBL/GenBank/DDBJ whole genome shotgun (WGS) entry which is preliminary data.</text>
</comment>
<sequence>ITLSVCVCVCVSGSVYEMSGSEVCLSTGDLVKVISTELLKVSCEDVNTKETFDLPLSYKGSFELLSESLPYSTVEEIVTMVRTGTDEDRSFCFVSCVDVFYDGLVVRSGEPLTFVSVEERGGRRTAHCIMDGEQEQVSLHIPLSCHGEFYECLDEQSYSLSQLLASPHLCSRRVRMCDRQGQSQGALLLCPVYEIQAIMHCHFWHITDLHWDPQYKMSSDPKSVCPSSGSQAVHNAGRWGDYLCDSPWDLIISSIYTMRHILPDPDFILWTGDDTPHVPNEQLGEEAVLQIIANVTHILQEVFPDTKVYSAMGNHDFHPKSQLPAEENSGYLRTAELWGRWLDSSSIDTFRKGAYYTERLLNKSGQRVIVLNTNLYYNQNKLTMDLPDPADQFKWLEQELTSAAASKEKVYIIGHVPPGFFEKKRHTSWFTRHFNERYIEIVRKHHPVIAGQFFGHQHTDSFHMFYDSSGSPISTMFLAPGITPWKTTLPGVENGANNPGIRVFEYDRTTLLVKDMVTYYLNLTHANLAGPRWEKEYRLTESFRVPDASARSMHGVLRQIETDDCALQRYYRFNTATRPVARTTCVRSARWTSPGTRAASSQRASLSSL</sequence>
<feature type="domain" description="CABIT" evidence="8">
    <location>
        <begin position="4"/>
        <end position="203"/>
    </location>
</feature>
<dbReference type="EMBL" id="SCEB01001428">
    <property type="protein sequence ID" value="RXM96800.1"/>
    <property type="molecule type" value="Genomic_DNA"/>
</dbReference>
<comment type="similarity">
    <text evidence="2">Belongs to the acid sphingomyelinase family.</text>
</comment>
<feature type="domain" description="Sphingomyelin phosphodiesterase C-terminal" evidence="9">
    <location>
        <begin position="472"/>
        <end position="573"/>
    </location>
</feature>
<comment type="cofactor">
    <cofactor evidence="1">
        <name>Zn(2+)</name>
        <dbReference type="ChEBI" id="CHEBI:29105"/>
    </cofactor>
</comment>
<dbReference type="InterPro" id="IPR041805">
    <property type="entry name" value="ASMase/PPN1_MPP"/>
</dbReference>
<evidence type="ECO:0000256" key="2">
    <source>
        <dbReference type="ARBA" id="ARBA00008234"/>
    </source>
</evidence>
<reference evidence="10 11" key="1">
    <citation type="submission" date="2019-01" db="EMBL/GenBank/DDBJ databases">
        <title>Draft Genome and Complete Hox-Cluster Characterization of the Sterlet Sturgeon (Acipenser ruthenus).</title>
        <authorList>
            <person name="Wei Q."/>
        </authorList>
    </citation>
    <scope>NUCLEOTIDE SEQUENCE [LARGE SCALE GENOMIC DNA]</scope>
    <source>
        <strain evidence="10">WHYD16114868_AA</strain>
        <tissue evidence="10">Blood</tissue>
    </source>
</reference>
<evidence type="ECO:0000256" key="7">
    <source>
        <dbReference type="ARBA" id="ARBA00023180"/>
    </source>
</evidence>
<dbReference type="Proteomes" id="UP000289886">
    <property type="component" value="Unassembled WGS sequence"/>
</dbReference>
<dbReference type="AlphaFoldDB" id="A0A662YJA3"/>
<keyword evidence="7" id="KW-0325">Glycoprotein</keyword>
<dbReference type="CDD" id="cd00842">
    <property type="entry name" value="MPP_ASMase"/>
    <property type="match status" value="1"/>
</dbReference>
<dbReference type="GO" id="GO:0008081">
    <property type="term" value="F:phosphoric diester hydrolase activity"/>
    <property type="evidence" value="ECO:0007669"/>
    <property type="project" value="TreeGrafter"/>
</dbReference>
<dbReference type="InterPro" id="IPR045473">
    <property type="entry name" value="ASM_C"/>
</dbReference>
<keyword evidence="4" id="KW-0732">Signal</keyword>
<organism evidence="10 11">
    <name type="scientific">Acipenser ruthenus</name>
    <name type="common">Sterlet sturgeon</name>
    <dbReference type="NCBI Taxonomy" id="7906"/>
    <lineage>
        <taxon>Eukaryota</taxon>
        <taxon>Metazoa</taxon>
        <taxon>Chordata</taxon>
        <taxon>Craniata</taxon>
        <taxon>Vertebrata</taxon>
        <taxon>Euteleostomi</taxon>
        <taxon>Actinopterygii</taxon>
        <taxon>Chondrostei</taxon>
        <taxon>Acipenseriformes</taxon>
        <taxon>Acipenseridae</taxon>
        <taxon>Acipenser</taxon>
    </lineage>
</organism>
<feature type="non-terminal residue" evidence="10">
    <location>
        <position position="1"/>
    </location>
</feature>
<proteinExistence type="inferred from homology"/>
<dbReference type="SUPFAM" id="SSF56300">
    <property type="entry name" value="Metallo-dependent phosphatases"/>
    <property type="match status" value="1"/>
</dbReference>
<evidence type="ECO:0000259" key="8">
    <source>
        <dbReference type="Pfam" id="PF12736"/>
    </source>
</evidence>
<keyword evidence="3" id="KW-0479">Metal-binding</keyword>
<dbReference type="Pfam" id="PF19272">
    <property type="entry name" value="ASMase_C"/>
    <property type="match status" value="1"/>
</dbReference>
<keyword evidence="11" id="KW-1185">Reference proteome</keyword>
<dbReference type="PANTHER" id="PTHR10340">
    <property type="entry name" value="SPHINGOMYELIN PHOSPHODIESTERASE"/>
    <property type="match status" value="1"/>
</dbReference>
<dbReference type="Pfam" id="PF12736">
    <property type="entry name" value="CABIT"/>
    <property type="match status" value="1"/>
</dbReference>
<evidence type="ECO:0000256" key="6">
    <source>
        <dbReference type="ARBA" id="ARBA00022833"/>
    </source>
</evidence>
<dbReference type="PANTHER" id="PTHR10340:SF25">
    <property type="entry name" value="ACID SPHINGOMYELINASE-LIKE PHOSPHODIESTERASE 3B"/>
    <property type="match status" value="1"/>
</dbReference>
<name>A0A662YJA3_ACIRT</name>
<keyword evidence="5" id="KW-0378">Hydrolase</keyword>
<dbReference type="GO" id="GO:0005615">
    <property type="term" value="C:extracellular space"/>
    <property type="evidence" value="ECO:0007669"/>
    <property type="project" value="TreeGrafter"/>
</dbReference>
<protein>
    <submittedName>
        <fullName evidence="10">Acid sphingomyelinase-like phosphodiesterase 3b</fullName>
    </submittedName>
</protein>
<evidence type="ECO:0000256" key="5">
    <source>
        <dbReference type="ARBA" id="ARBA00022801"/>
    </source>
</evidence>
<evidence type="ECO:0000256" key="1">
    <source>
        <dbReference type="ARBA" id="ARBA00001947"/>
    </source>
</evidence>
<evidence type="ECO:0000256" key="3">
    <source>
        <dbReference type="ARBA" id="ARBA00022723"/>
    </source>
</evidence>
<gene>
    <name evidence="10" type="ORF">EOD39_15213</name>
</gene>
<accession>A0A662YJA3</accession>
<dbReference type="InterPro" id="IPR029052">
    <property type="entry name" value="Metallo-depent_PP-like"/>
</dbReference>
<dbReference type="InterPro" id="IPR025946">
    <property type="entry name" value="CABIT_dom"/>
</dbReference>
<dbReference type="FunFam" id="3.60.21.10:FF:000143">
    <property type="entry name" value="Acid sphingomyelinase-like phosphodiesterase"/>
    <property type="match status" value="1"/>
</dbReference>
<evidence type="ECO:0000256" key="4">
    <source>
        <dbReference type="ARBA" id="ARBA00022729"/>
    </source>
</evidence>
<keyword evidence="6" id="KW-0862">Zinc</keyword>
<evidence type="ECO:0000313" key="10">
    <source>
        <dbReference type="EMBL" id="RXM96800.1"/>
    </source>
</evidence>
<dbReference type="Gene3D" id="3.60.21.10">
    <property type="match status" value="1"/>
</dbReference>
<evidence type="ECO:0000259" key="9">
    <source>
        <dbReference type="Pfam" id="PF19272"/>
    </source>
</evidence>
<evidence type="ECO:0000313" key="11">
    <source>
        <dbReference type="Proteomes" id="UP000289886"/>
    </source>
</evidence>